<evidence type="ECO:0000313" key="3">
    <source>
        <dbReference type="Proteomes" id="UP000077266"/>
    </source>
</evidence>
<dbReference type="Gene3D" id="3.80.10.10">
    <property type="entry name" value="Ribonuclease Inhibitor"/>
    <property type="match status" value="1"/>
</dbReference>
<gene>
    <name evidence="2" type="ORF">EXIGLDRAFT_833245</name>
</gene>
<dbReference type="InterPro" id="IPR032675">
    <property type="entry name" value="LRR_dom_sf"/>
</dbReference>
<dbReference type="SUPFAM" id="SSF52047">
    <property type="entry name" value="RNI-like"/>
    <property type="match status" value="1"/>
</dbReference>
<feature type="domain" description="F-box" evidence="1">
    <location>
        <begin position="57"/>
        <end position="104"/>
    </location>
</feature>
<dbReference type="InterPro" id="IPR001810">
    <property type="entry name" value="F-box_dom"/>
</dbReference>
<reference evidence="2 3" key="1">
    <citation type="journal article" date="2016" name="Mol. Biol. Evol.">
        <title>Comparative Genomics of Early-Diverging Mushroom-Forming Fungi Provides Insights into the Origins of Lignocellulose Decay Capabilities.</title>
        <authorList>
            <person name="Nagy L.G."/>
            <person name="Riley R."/>
            <person name="Tritt A."/>
            <person name="Adam C."/>
            <person name="Daum C."/>
            <person name="Floudas D."/>
            <person name="Sun H."/>
            <person name="Yadav J.S."/>
            <person name="Pangilinan J."/>
            <person name="Larsson K.H."/>
            <person name="Matsuura K."/>
            <person name="Barry K."/>
            <person name="Labutti K."/>
            <person name="Kuo R."/>
            <person name="Ohm R.A."/>
            <person name="Bhattacharya S.S."/>
            <person name="Shirouzu T."/>
            <person name="Yoshinaga Y."/>
            <person name="Martin F.M."/>
            <person name="Grigoriev I.V."/>
            <person name="Hibbett D.S."/>
        </authorList>
    </citation>
    <scope>NUCLEOTIDE SEQUENCE [LARGE SCALE GENOMIC DNA]</scope>
    <source>
        <strain evidence="2 3">HHB12029</strain>
    </source>
</reference>
<sequence length="532" mass="60216">MTTADVLGSSLAQELRQTAGTIALRALAQNQNQSLPKSEDKLVISLRSAFVDIYRLRLTHARLPTELWVHIWRPLSLVDRIAVSQVCFLWRTIALSCPRLWDELEIGYCPLHMTFPDCRYCHCCILRGLPLPSMTLNLLPLVLPRSQNLPLSLRFFCILQLTRPRIMDLLAGALHRLAKVEIDAERIDYKWDGEAVTVPFCSLTSLRELRLTSLTTFTRGVWPENVDLPNLERLHVSCVTFRDWAHPPLPNLTSLHIAATTLKEILGYLKAAPLLSELSFDASAVKKDHCDFWTRAECEAIYALVSCRRLSKIRVNGIPAGAKEWIHDMFHITSCPELSFQYSDSTCYDSSMAILEDIDGRVSLSLTAVDKKTITIQARGNCGRVRHLSGRFDIEAFFGASARLSAIAVHSLSLDYLVFIYLSATLPWSSTIESLTLYMPRWHLYPSFEHFFTPRNTKRYEWLRLTTITFEAPNDGYVVVPASVIRQPVRFVSPDGNLEKLVFRGVYGDSDSAYQGLARTIIPDCRPVSPTV</sequence>
<name>A0A165KW12_EXIGL</name>
<evidence type="ECO:0000313" key="2">
    <source>
        <dbReference type="EMBL" id="KZV96975.1"/>
    </source>
</evidence>
<organism evidence="2 3">
    <name type="scientific">Exidia glandulosa HHB12029</name>
    <dbReference type="NCBI Taxonomy" id="1314781"/>
    <lineage>
        <taxon>Eukaryota</taxon>
        <taxon>Fungi</taxon>
        <taxon>Dikarya</taxon>
        <taxon>Basidiomycota</taxon>
        <taxon>Agaricomycotina</taxon>
        <taxon>Agaricomycetes</taxon>
        <taxon>Auriculariales</taxon>
        <taxon>Exidiaceae</taxon>
        <taxon>Exidia</taxon>
    </lineage>
</organism>
<dbReference type="EMBL" id="KV425936">
    <property type="protein sequence ID" value="KZV96975.1"/>
    <property type="molecule type" value="Genomic_DNA"/>
</dbReference>
<proteinExistence type="predicted"/>
<accession>A0A165KW12</accession>
<dbReference type="AlphaFoldDB" id="A0A165KW12"/>
<protein>
    <recommendedName>
        <fullName evidence="1">F-box domain-containing protein</fullName>
    </recommendedName>
</protein>
<dbReference type="InParanoid" id="A0A165KW12"/>
<dbReference type="OrthoDB" id="5354526at2759"/>
<dbReference type="Pfam" id="PF12937">
    <property type="entry name" value="F-box-like"/>
    <property type="match status" value="1"/>
</dbReference>
<dbReference type="Proteomes" id="UP000077266">
    <property type="component" value="Unassembled WGS sequence"/>
</dbReference>
<keyword evidence="3" id="KW-1185">Reference proteome</keyword>
<dbReference type="PROSITE" id="PS50181">
    <property type="entry name" value="FBOX"/>
    <property type="match status" value="1"/>
</dbReference>
<dbReference type="Gene3D" id="1.20.1280.50">
    <property type="match status" value="1"/>
</dbReference>
<evidence type="ECO:0000259" key="1">
    <source>
        <dbReference type="PROSITE" id="PS50181"/>
    </source>
</evidence>